<reference evidence="1" key="1">
    <citation type="submission" date="2023-08" db="EMBL/GenBank/DDBJ databases">
        <authorList>
            <person name="Alioto T."/>
            <person name="Alioto T."/>
            <person name="Gomez Garrido J."/>
        </authorList>
    </citation>
    <scope>NUCLEOTIDE SEQUENCE</scope>
</reference>
<name>A0AA36AKE5_OCTVU</name>
<evidence type="ECO:0000313" key="2">
    <source>
        <dbReference type="Proteomes" id="UP001162480"/>
    </source>
</evidence>
<dbReference type="PANTHER" id="PTHR45913">
    <property type="entry name" value="EPM2A-INTERACTING PROTEIN 1"/>
    <property type="match status" value="1"/>
</dbReference>
<accession>A0AA36AKE5</accession>
<proteinExistence type="predicted"/>
<dbReference type="AlphaFoldDB" id="A0AA36AKE5"/>
<organism evidence="1 2">
    <name type="scientific">Octopus vulgaris</name>
    <name type="common">Common octopus</name>
    <dbReference type="NCBI Taxonomy" id="6645"/>
    <lineage>
        <taxon>Eukaryota</taxon>
        <taxon>Metazoa</taxon>
        <taxon>Spiralia</taxon>
        <taxon>Lophotrochozoa</taxon>
        <taxon>Mollusca</taxon>
        <taxon>Cephalopoda</taxon>
        <taxon>Coleoidea</taxon>
        <taxon>Octopodiformes</taxon>
        <taxon>Octopoda</taxon>
        <taxon>Incirrata</taxon>
        <taxon>Octopodidae</taxon>
        <taxon>Octopus</taxon>
    </lineage>
</organism>
<keyword evidence="2" id="KW-1185">Reference proteome</keyword>
<dbReference type="Proteomes" id="UP001162480">
    <property type="component" value="Chromosome 2"/>
</dbReference>
<dbReference type="EMBL" id="OX597815">
    <property type="protein sequence ID" value="CAI9717103.1"/>
    <property type="molecule type" value="Genomic_DNA"/>
</dbReference>
<evidence type="ECO:0000313" key="1">
    <source>
        <dbReference type="EMBL" id="CAI9717103.1"/>
    </source>
</evidence>
<protein>
    <submittedName>
        <fullName evidence="1">Uncharacterized protein</fullName>
    </submittedName>
</protein>
<dbReference type="PANTHER" id="PTHR45913:SF5">
    <property type="entry name" value="GENERAL TRANSCRIPTION FACTOR II-I REPEAT DOMAIN-CONTAINING PROTEIN 2A-LIKE PROTEIN"/>
    <property type="match status" value="1"/>
</dbReference>
<gene>
    <name evidence="1" type="ORF">OCTVUL_1B023399</name>
</gene>
<sequence>MAVRCDIFFLCDIFTKLNDLNELLQGNRNILVDCKSFITTFISKLVLYKTNISKRQYHQFQQFDSLKDELLDEDLTTYRNYLQSLHDNMVERFQEVTALNIPNWYSDPFEVDAVDCEDDVQEKLVKLQNDNDTRMR</sequence>